<evidence type="ECO:0000256" key="2">
    <source>
        <dbReference type="ARBA" id="ARBA00022603"/>
    </source>
</evidence>
<feature type="domain" description="Type II methyltransferase M.TaqI-like" evidence="6">
    <location>
        <begin position="264"/>
        <end position="448"/>
    </location>
</feature>
<protein>
    <recommendedName>
        <fullName evidence="1">site-specific DNA-methyltransferase (adenine-specific)</fullName>
        <ecNumber evidence="1">2.1.1.72</ecNumber>
    </recommendedName>
</protein>
<evidence type="ECO:0000313" key="8">
    <source>
        <dbReference type="EMBL" id="MFC0532817.1"/>
    </source>
</evidence>
<evidence type="ECO:0000256" key="5">
    <source>
        <dbReference type="ARBA" id="ARBA00047942"/>
    </source>
</evidence>
<accession>A0ABV6MEF7</accession>
<dbReference type="Pfam" id="PF07669">
    <property type="entry name" value="Eco57I"/>
    <property type="match status" value="1"/>
</dbReference>
<dbReference type="Proteomes" id="UP001589867">
    <property type="component" value="Unassembled WGS sequence"/>
</dbReference>
<dbReference type="Pfam" id="PF22654">
    <property type="entry name" value="DUF7008"/>
    <property type="match status" value="1"/>
</dbReference>
<sequence>MTQHLPMKALQRQLKALVDDLREQSTAVPELRELLEEQYQHAFGHRTGATYEEWREEQLDQAAVAWLLGTVFVRFCEDNQLISGVWLAGPGGRTEAAVQAQTAYFLKEPKHNDRHWILAAFDHLRDLRATAGILDTHNPVWRFPISADAASALLDFWRRGPGAHSFVDDKLDTRFLGDLYQDLSEYARKRYALLQTPEFVEGFILDLTLTPSIAEYGLEETSVIDPTCGSGHFLLGAFARLHKLWREREPATDPHVRVQRALDQVTGVDINPFAVAIAKFRLLVAAFQACGQRSLETAPGFRLRLAAGDSLLRWGADSSHQGDLLASLEGREEYPYFTEHGPLLADYLRPGQYTVAVGNPPYRPVKDKVLNERYRQHYKTCAGKYALSVPFAERFFQLIRPRDESGRSGFVGKITANSFMKREFGKKLIEEFFAHEVELSHVIDASGADITGHSTATVILVGRRRLPNRPTLRAVMGVVGKRAEEGDPPGGPVWQAIVDNINHPGATTPYVTIADLPRSALSRYPWSLTGGGAGDVKAAIDSAAARRLSAVTQHSGFVAITAEDDAFFLGGVGTARRMGGLPVKPMVEGDAVRDHSINPKASSVWPYDANLRPVELATNGPLTRLAWPNRRILQRRKRFGRWIETIDSLCWYEYGELYREKLRTPWSITYAFVATHNHFALDRDGRIFNRSAPVIKLPENASDDDHLALLGLLNSSTACFWLKQVSHCKNNVTVSSGIPDQPWSWNWEFTGTKLEEFPIPLEAPLRRARRIDQLAQELVAVLPSAIASAGTPTRDGLNKARAEYDRIRGEMVATQEELDWEVYRLYGLLDQDVTAPEESIPRLNLGERAFEIVLARKIAAAEATTEWFARHGSTPMTEIPAHWPQAYAVVVERRIQIIEERQDIALIERPECKRRWQESRENRAWGWPEQEEAAIRDWLLDRLEAEPLWREAGRARVLSVAQLADRIGPDEDFRSVLALYCGREDYNLTAELTKLVADETVPFLARYRYKPSGLRKREQWERTWDLQRREDRGEKLDEPIPVPPKYTSADFAKTSYWRNRGKLDVPKERFILYPKAGRDADKTPVIGWAGWNHLDQAQALATLCISRKTEEGWPVERLLPLLAGLVELEPWLNQWHSDPVPGYVGSPAAFYTSLIDTELAAFGRGRADLAPEKLP</sequence>
<dbReference type="RefSeq" id="WP_377259605.1">
    <property type="nucleotide sequence ID" value="NZ_JBHLUH010000077.1"/>
</dbReference>
<keyword evidence="4" id="KW-0949">S-adenosyl-L-methionine</keyword>
<dbReference type="Gene3D" id="3.40.50.150">
    <property type="entry name" value="Vaccinia Virus protein VP39"/>
    <property type="match status" value="1"/>
</dbReference>
<gene>
    <name evidence="8" type="primary">pglX</name>
    <name evidence="8" type="ORF">ACFFIA_34880</name>
</gene>
<keyword evidence="9" id="KW-1185">Reference proteome</keyword>
<organism evidence="8 9">
    <name type="scientific">Phytohabitans kaempferiae</name>
    <dbReference type="NCBI Taxonomy" id="1620943"/>
    <lineage>
        <taxon>Bacteria</taxon>
        <taxon>Bacillati</taxon>
        <taxon>Actinomycetota</taxon>
        <taxon>Actinomycetes</taxon>
        <taxon>Micromonosporales</taxon>
        <taxon>Micromonosporaceae</taxon>
    </lineage>
</organism>
<evidence type="ECO:0000256" key="4">
    <source>
        <dbReference type="ARBA" id="ARBA00022691"/>
    </source>
</evidence>
<dbReference type="EC" id="2.1.1.72" evidence="1"/>
<dbReference type="InterPro" id="IPR002052">
    <property type="entry name" value="DNA_methylase_N6_adenine_CS"/>
</dbReference>
<dbReference type="NCBIfam" id="NF033451">
    <property type="entry name" value="BREX_2_MTaseX"/>
    <property type="match status" value="1"/>
</dbReference>
<dbReference type="PANTHER" id="PTHR33841:SF1">
    <property type="entry name" value="DNA METHYLTRANSFERASE A"/>
    <property type="match status" value="1"/>
</dbReference>
<evidence type="ECO:0000259" key="6">
    <source>
        <dbReference type="Pfam" id="PF07669"/>
    </source>
</evidence>
<dbReference type="InterPro" id="IPR029063">
    <property type="entry name" value="SAM-dependent_MTases_sf"/>
</dbReference>
<name>A0ABV6MEF7_9ACTN</name>
<dbReference type="GO" id="GO:0032259">
    <property type="term" value="P:methylation"/>
    <property type="evidence" value="ECO:0007669"/>
    <property type="project" value="UniProtKB-KW"/>
</dbReference>
<proteinExistence type="predicted"/>
<comment type="catalytic activity">
    <reaction evidence="5">
        <text>a 2'-deoxyadenosine in DNA + S-adenosyl-L-methionine = an N(6)-methyl-2'-deoxyadenosine in DNA + S-adenosyl-L-homocysteine + H(+)</text>
        <dbReference type="Rhea" id="RHEA:15197"/>
        <dbReference type="Rhea" id="RHEA-COMP:12418"/>
        <dbReference type="Rhea" id="RHEA-COMP:12419"/>
        <dbReference type="ChEBI" id="CHEBI:15378"/>
        <dbReference type="ChEBI" id="CHEBI:57856"/>
        <dbReference type="ChEBI" id="CHEBI:59789"/>
        <dbReference type="ChEBI" id="CHEBI:90615"/>
        <dbReference type="ChEBI" id="CHEBI:90616"/>
        <dbReference type="EC" id="2.1.1.72"/>
    </reaction>
</comment>
<dbReference type="PROSITE" id="PS00092">
    <property type="entry name" value="N6_MTASE"/>
    <property type="match status" value="1"/>
</dbReference>
<dbReference type="PANTHER" id="PTHR33841">
    <property type="entry name" value="DNA METHYLTRANSFERASE YEEA-RELATED"/>
    <property type="match status" value="1"/>
</dbReference>
<evidence type="ECO:0000256" key="1">
    <source>
        <dbReference type="ARBA" id="ARBA00011900"/>
    </source>
</evidence>
<comment type="caution">
    <text evidence="8">The sequence shown here is derived from an EMBL/GenBank/DDBJ whole genome shotgun (WGS) entry which is preliminary data.</text>
</comment>
<keyword evidence="3 8" id="KW-0808">Transferase</keyword>
<dbReference type="GO" id="GO:0009007">
    <property type="term" value="F:site-specific DNA-methyltransferase (adenine-specific) activity"/>
    <property type="evidence" value="ECO:0007669"/>
    <property type="project" value="UniProtKB-EC"/>
</dbReference>
<evidence type="ECO:0000313" key="9">
    <source>
        <dbReference type="Proteomes" id="UP001589867"/>
    </source>
</evidence>
<feature type="domain" description="DUF7008" evidence="7">
    <location>
        <begin position="811"/>
        <end position="1170"/>
    </location>
</feature>
<dbReference type="InterPro" id="IPR054277">
    <property type="entry name" value="DUF7008"/>
</dbReference>
<dbReference type="InterPro" id="IPR011639">
    <property type="entry name" value="MethylTrfase_TaqI-like_dom"/>
</dbReference>
<keyword evidence="2 8" id="KW-0489">Methyltransferase</keyword>
<dbReference type="InterPro" id="IPR050953">
    <property type="entry name" value="N4_N6_ade-DNA_methylase"/>
</dbReference>
<dbReference type="SUPFAM" id="SSF53335">
    <property type="entry name" value="S-adenosyl-L-methionine-dependent methyltransferases"/>
    <property type="match status" value="1"/>
</dbReference>
<reference evidence="8 9" key="1">
    <citation type="submission" date="2024-09" db="EMBL/GenBank/DDBJ databases">
        <authorList>
            <person name="Sun Q."/>
            <person name="Mori K."/>
        </authorList>
    </citation>
    <scope>NUCLEOTIDE SEQUENCE [LARGE SCALE GENOMIC DNA]</scope>
    <source>
        <strain evidence="8 9">TBRC 3947</strain>
    </source>
</reference>
<dbReference type="EMBL" id="JBHLUH010000077">
    <property type="protein sequence ID" value="MFC0532817.1"/>
    <property type="molecule type" value="Genomic_DNA"/>
</dbReference>
<evidence type="ECO:0000256" key="3">
    <source>
        <dbReference type="ARBA" id="ARBA00022679"/>
    </source>
</evidence>
<evidence type="ECO:0000259" key="7">
    <source>
        <dbReference type="Pfam" id="PF22654"/>
    </source>
</evidence>